<dbReference type="Pfam" id="PF13645">
    <property type="entry name" value="YkuD_2"/>
    <property type="match status" value="1"/>
</dbReference>
<name>A0A212JCC0_9BACT</name>
<dbReference type="AlphaFoldDB" id="A0A212JCC0"/>
<dbReference type="EMBL" id="FLUL01000001">
    <property type="protein sequence ID" value="SBV96895.1"/>
    <property type="molecule type" value="Genomic_DNA"/>
</dbReference>
<sequence>MKKYLPIIAAILLFTGFVSFICYKSNNKSAKQTEEAEIVESSESKQKKEERKKLYARLKAKADEAKVYSKQQGLSSKHCILIDFSIHSGKNRFFVWDFAKDSIKYESLCCHGYGQKSTQSKPVFSNVEGSYCSSLGKYKTGARSYSTWGINVHYKLHGLEKINSNAFKRIIVLHSHNPVANKEVYPNHLPLGWSQGCPVINNEVMRKCDALLKESKKPLLLWIYN</sequence>
<accession>A0A212JCC0</accession>
<reference evidence="1" key="1">
    <citation type="submission" date="2016-04" db="EMBL/GenBank/DDBJ databases">
        <authorList>
            <person name="Evans L.H."/>
            <person name="Alamgir A."/>
            <person name="Owens N."/>
            <person name="Weber N.D."/>
            <person name="Virtaneva K."/>
            <person name="Barbian K."/>
            <person name="Babar A."/>
            <person name="Rosenke K."/>
        </authorList>
    </citation>
    <scope>NUCLEOTIDE SEQUENCE</scope>
    <source>
        <strain evidence="1">86-2</strain>
    </source>
</reference>
<evidence type="ECO:0000313" key="1">
    <source>
        <dbReference type="EMBL" id="SBV96895.1"/>
    </source>
</evidence>
<gene>
    <name evidence="1" type="ORF">KL86DYS2_11176</name>
</gene>
<organism evidence="1">
    <name type="scientific">uncultured Dysgonomonas sp</name>
    <dbReference type="NCBI Taxonomy" id="206096"/>
    <lineage>
        <taxon>Bacteria</taxon>
        <taxon>Pseudomonadati</taxon>
        <taxon>Bacteroidota</taxon>
        <taxon>Bacteroidia</taxon>
        <taxon>Bacteroidales</taxon>
        <taxon>Dysgonomonadaceae</taxon>
        <taxon>Dysgonomonas</taxon>
        <taxon>environmental samples</taxon>
    </lineage>
</organism>
<dbReference type="PANTHER" id="PTHR38477">
    <property type="entry name" value="HYPOTHETICAL EXPORTED PROTEIN"/>
    <property type="match status" value="1"/>
</dbReference>
<dbReference type="PANTHER" id="PTHR38477:SF1">
    <property type="entry name" value="MUREIN L,D-TRANSPEPTIDASE CATALYTIC DOMAIN FAMILY PROTEIN"/>
    <property type="match status" value="1"/>
</dbReference>
<dbReference type="RefSeq" id="WP_296948160.1">
    <property type="nucleotide sequence ID" value="NZ_LT599021.1"/>
</dbReference>
<proteinExistence type="predicted"/>
<evidence type="ECO:0008006" key="2">
    <source>
        <dbReference type="Google" id="ProtNLM"/>
    </source>
</evidence>
<dbReference type="InterPro" id="IPR032676">
    <property type="entry name" value="YkuD_2"/>
</dbReference>
<protein>
    <recommendedName>
        <fullName evidence="2">Peptidase</fullName>
    </recommendedName>
</protein>